<evidence type="ECO:0000259" key="1">
    <source>
        <dbReference type="PROSITE" id="PS50206"/>
    </source>
</evidence>
<dbReference type="KEGG" id="vhl:BME96_18040"/>
<dbReference type="PANTHER" id="PTHR43031">
    <property type="entry name" value="FAD-DEPENDENT OXIDOREDUCTASE"/>
    <property type="match status" value="1"/>
</dbReference>
<dbReference type="InterPro" id="IPR036873">
    <property type="entry name" value="Rhodanese-like_dom_sf"/>
</dbReference>
<name>A0AAC9J3K3_VIRHA</name>
<feature type="domain" description="Rhodanese" evidence="1">
    <location>
        <begin position="39"/>
        <end position="119"/>
    </location>
</feature>
<sequence length="119" mass="13358">MEIVQWIVILLAIAFIFSRFMPAKGVENITSSDAKQKMKDRNIQFIDVRTPGEFKAKNRKPFKNIPLSNLAGQTKQLDKSKEVVVICQSGMRSTKAAKILKKQGFEKVSNVKGGMSAWV</sequence>
<accession>A0AAC9J3K3</accession>
<dbReference type="Pfam" id="PF00581">
    <property type="entry name" value="Rhodanese"/>
    <property type="match status" value="1"/>
</dbReference>
<organism evidence="2 3">
    <name type="scientific">Virgibacillus halodenitrificans</name>
    <name type="common">Bacillus halodenitrificans</name>
    <dbReference type="NCBI Taxonomy" id="1482"/>
    <lineage>
        <taxon>Bacteria</taxon>
        <taxon>Bacillati</taxon>
        <taxon>Bacillota</taxon>
        <taxon>Bacilli</taxon>
        <taxon>Bacillales</taxon>
        <taxon>Bacillaceae</taxon>
        <taxon>Virgibacillus</taxon>
    </lineage>
</organism>
<dbReference type="Proteomes" id="UP000182945">
    <property type="component" value="Chromosome"/>
</dbReference>
<dbReference type="EMBL" id="CP017962">
    <property type="protein sequence ID" value="APC49983.1"/>
    <property type="molecule type" value="Genomic_DNA"/>
</dbReference>
<dbReference type="PROSITE" id="PS50206">
    <property type="entry name" value="RHODANESE_3"/>
    <property type="match status" value="1"/>
</dbReference>
<dbReference type="GeneID" id="71516313"/>
<protein>
    <submittedName>
        <fullName evidence="2">Rhodanese</fullName>
    </submittedName>
</protein>
<dbReference type="CDD" id="cd00158">
    <property type="entry name" value="RHOD"/>
    <property type="match status" value="1"/>
</dbReference>
<evidence type="ECO:0000313" key="3">
    <source>
        <dbReference type="Proteomes" id="UP000182945"/>
    </source>
</evidence>
<evidence type="ECO:0000313" key="2">
    <source>
        <dbReference type="EMBL" id="APC49983.1"/>
    </source>
</evidence>
<dbReference type="Gene3D" id="3.40.250.10">
    <property type="entry name" value="Rhodanese-like domain"/>
    <property type="match status" value="1"/>
</dbReference>
<proteinExistence type="predicted"/>
<dbReference type="SMART" id="SM00450">
    <property type="entry name" value="RHOD"/>
    <property type="match status" value="1"/>
</dbReference>
<dbReference type="RefSeq" id="WP_019376330.1">
    <property type="nucleotide sequence ID" value="NZ_CP017962.1"/>
</dbReference>
<gene>
    <name evidence="2" type="ORF">BME96_18040</name>
</gene>
<dbReference type="AlphaFoldDB" id="A0AAC9J3K3"/>
<reference evidence="2 3" key="1">
    <citation type="submission" date="2016-11" db="EMBL/GenBank/DDBJ databases">
        <title>Complete genome sequencing of Virgibacillus halodenitrificans PDB-F2.</title>
        <authorList>
            <person name="Sun Z."/>
            <person name="Zhou Y."/>
            <person name="Li H."/>
        </authorList>
    </citation>
    <scope>NUCLEOTIDE SEQUENCE [LARGE SCALE GENOMIC DNA]</scope>
    <source>
        <strain evidence="2 3">PDB-F2</strain>
    </source>
</reference>
<dbReference type="InterPro" id="IPR001763">
    <property type="entry name" value="Rhodanese-like_dom"/>
</dbReference>
<dbReference type="PANTHER" id="PTHR43031:SF17">
    <property type="entry name" value="SULFURTRANSFERASE YTWF-RELATED"/>
    <property type="match status" value="1"/>
</dbReference>
<dbReference type="SUPFAM" id="SSF52821">
    <property type="entry name" value="Rhodanese/Cell cycle control phosphatase"/>
    <property type="match status" value="1"/>
</dbReference>
<dbReference type="InterPro" id="IPR050229">
    <property type="entry name" value="GlpE_sulfurtransferase"/>
</dbReference>